<dbReference type="PANTHER" id="PTHR13132">
    <property type="entry name" value="ALPHA- 1,6 -FUCOSYLTRANSFERASE"/>
    <property type="match status" value="1"/>
</dbReference>
<evidence type="ECO:0000313" key="2">
    <source>
        <dbReference type="EMBL" id="KAF9606908.1"/>
    </source>
</evidence>
<keyword evidence="1" id="KW-0812">Transmembrane</keyword>
<evidence type="ECO:0008006" key="4">
    <source>
        <dbReference type="Google" id="ProtNLM"/>
    </source>
</evidence>
<dbReference type="GO" id="GO:0006487">
    <property type="term" value="P:protein N-linked glycosylation"/>
    <property type="evidence" value="ECO:0007669"/>
    <property type="project" value="TreeGrafter"/>
</dbReference>
<keyword evidence="1" id="KW-1133">Transmembrane helix</keyword>
<comment type="caution">
    <text evidence="2">The sequence shown here is derived from an EMBL/GenBank/DDBJ whole genome shotgun (WGS) entry which is preliminary data.</text>
</comment>
<evidence type="ECO:0000313" key="3">
    <source>
        <dbReference type="Proteomes" id="UP000631114"/>
    </source>
</evidence>
<protein>
    <recommendedName>
        <fullName evidence="4">Alpha-(1,6)-fucosyltransferase</fullName>
    </recommendedName>
</protein>
<evidence type="ECO:0000256" key="1">
    <source>
        <dbReference type="SAM" id="Phobius"/>
    </source>
</evidence>
<sequence length="674" mass="77919">MEQTTQKTLERVVSLKALQMGSSFPCQICVVGFLCGVCLTSFFLAALTSFSALELGGFAFSSLSLGTLPQNSSPGTTYIGTSGEQIPLVRETERKMSSQHNNRHHEDERASLLYSAWGALLNNSAHEDEVLLSTVRLRKSIVPKAPHLENCKFTARINEFLDNRREDQTSPSWTTWKGSLGLELLHHWSTLDKQLQNAEHQRNSEGAYAPWIVGSDEDNFPLTRKVQQDLWVNQHPLNCHDANVRFLVADWEKLPGFGPLRSRWSCYFFPETSKECQDRASELMQNKEAWEDGIVTGKDNYTSKEIWAGRIPRIWGEPWSCLQPTTEINGSLVRNHRKMDRRWWRAQAVRYLMRFQSKYTCDLLNIARHNAFGMHAAKMVLQNLSQQWPKVAGDNPQSDIERIVWSDHKPWVPRPILSMHVRMGDKACEMKVIEFEEYMRLADRIRKRFPSLNSIWLSTEMQEVIDKTISYTHWNFYYTNVTRQVGNITMASYEASLGRETSTNYPLVNFLMASEADYFIGALGSTWCFLIDGMRNTGGKVMAGYLSVNKDRFWQHMEKIFLSQIVLGGQQAAEMAPRCMTPYSRHSYKMLMLKGPLRRDGREDDTIPQWSFLLVYKNARLENKLQMVALWVHIYVWEDMTYPTGGSKESNEALYPLKYFSKNREKCRTYCKLK</sequence>
<feature type="transmembrane region" description="Helical" evidence="1">
    <location>
        <begin position="28"/>
        <end position="53"/>
    </location>
</feature>
<keyword evidence="3" id="KW-1185">Reference proteome</keyword>
<accession>A0A835LSV4</accession>
<dbReference type="GO" id="GO:0046921">
    <property type="term" value="F:alpha-(1-&gt;6)-fucosyltransferase activity"/>
    <property type="evidence" value="ECO:0007669"/>
    <property type="project" value="TreeGrafter"/>
</dbReference>
<dbReference type="AlphaFoldDB" id="A0A835LSV4"/>
<proteinExistence type="predicted"/>
<dbReference type="OrthoDB" id="2014825at2759"/>
<organism evidence="2 3">
    <name type="scientific">Coptis chinensis</name>
    <dbReference type="NCBI Taxonomy" id="261450"/>
    <lineage>
        <taxon>Eukaryota</taxon>
        <taxon>Viridiplantae</taxon>
        <taxon>Streptophyta</taxon>
        <taxon>Embryophyta</taxon>
        <taxon>Tracheophyta</taxon>
        <taxon>Spermatophyta</taxon>
        <taxon>Magnoliopsida</taxon>
        <taxon>Ranunculales</taxon>
        <taxon>Ranunculaceae</taxon>
        <taxon>Coptidoideae</taxon>
        <taxon>Coptis</taxon>
    </lineage>
</organism>
<keyword evidence="1" id="KW-0472">Membrane</keyword>
<dbReference type="Gene3D" id="3.40.50.11350">
    <property type="match status" value="1"/>
</dbReference>
<gene>
    <name evidence="2" type="ORF">IFM89_029507</name>
</gene>
<dbReference type="Proteomes" id="UP000631114">
    <property type="component" value="Unassembled WGS sequence"/>
</dbReference>
<reference evidence="2 3" key="1">
    <citation type="submission" date="2020-10" db="EMBL/GenBank/DDBJ databases">
        <title>The Coptis chinensis genome and diversification of protoberbering-type alkaloids.</title>
        <authorList>
            <person name="Wang B."/>
            <person name="Shu S."/>
            <person name="Song C."/>
            <person name="Liu Y."/>
        </authorList>
    </citation>
    <scope>NUCLEOTIDE SEQUENCE [LARGE SCALE GENOMIC DNA]</scope>
    <source>
        <strain evidence="2">HL-2020</strain>
        <tissue evidence="2">Leaf</tissue>
    </source>
</reference>
<dbReference type="PANTHER" id="PTHR13132:SF29">
    <property type="entry name" value="ALPHA-(1,6)-FUCOSYLTRANSFERASE"/>
    <property type="match status" value="1"/>
</dbReference>
<name>A0A835LSV4_9MAGN</name>
<dbReference type="FunFam" id="3.40.50.11350:FF:000008">
    <property type="entry name" value="Alpha-(1,6)-fucosyltransferase"/>
    <property type="match status" value="1"/>
</dbReference>
<dbReference type="EMBL" id="JADFTS010000005">
    <property type="protein sequence ID" value="KAF9606908.1"/>
    <property type="molecule type" value="Genomic_DNA"/>
</dbReference>